<evidence type="ECO:0000313" key="6">
    <source>
        <dbReference type="EMBL" id="JAB59459.1"/>
    </source>
</evidence>
<dbReference type="InterPro" id="IPR036186">
    <property type="entry name" value="Serpin_sf"/>
</dbReference>
<dbReference type="EMBL" id="GANO01000412">
    <property type="protein sequence ID" value="JAB59459.1"/>
    <property type="molecule type" value="mRNA"/>
</dbReference>
<feature type="domain" description="Serpin" evidence="5">
    <location>
        <begin position="45"/>
        <end position="414"/>
    </location>
</feature>
<dbReference type="CDD" id="cd19598">
    <property type="entry name" value="serpin77Ba-like_insects"/>
    <property type="match status" value="1"/>
</dbReference>
<dbReference type="PANTHER" id="PTHR11461">
    <property type="entry name" value="SERINE PROTEASE INHIBITOR, SERPIN"/>
    <property type="match status" value="1"/>
</dbReference>
<proteinExistence type="evidence at transcript level"/>
<feature type="chain" id="PRO_5004660278" evidence="4">
    <location>
        <begin position="24"/>
        <end position="418"/>
    </location>
</feature>
<dbReference type="InterPro" id="IPR000215">
    <property type="entry name" value="Serpin_fam"/>
</dbReference>
<dbReference type="PANTHER" id="PTHR11461:SF367">
    <property type="entry name" value="GH21475P-RELATED"/>
    <property type="match status" value="1"/>
</dbReference>
<comment type="similarity">
    <text evidence="3">Belongs to the serpin family.</text>
</comment>
<evidence type="ECO:0000256" key="2">
    <source>
        <dbReference type="ARBA" id="ARBA00022900"/>
    </source>
</evidence>
<sequence>MKHLFCLFLQLALFTVFIYTSYCQQTQQINSEVKNIHEAVEKFSLKFFQSCVDFVDNESNVSKNILISPLSLWLLLVLIREGAFSNTKDELDNFLEIKNIYGFSNDFKDIQNNLTISRNDVEVLLGQFLFLNSNTNLNVFYEKLLEQDYGTKIEQIDFKQVKQAYDSITSQVQKATKGFIKRALNPLDIAQTNLIIISALYFKGQWTSPFNSSNTKTEPFYDESEQQIDTAEMMFQSGVFPYAPIKELESYVLELPYGEDKPLSMIFILPRKGVTLKNVLEILVNFDMEKMYEELRNSEIDYEDDEVEVHIPKFSFSNDYQFNLLLENMGVRDLFDKTRANLAMMSQDQIYLTRLLQKTKIEVNEEGTVAGAITSAQFINKATPPRFYANRPFLFLIVNKITKTILFTGQVKNPRLTK</sequence>
<evidence type="ECO:0000256" key="4">
    <source>
        <dbReference type="SAM" id="SignalP"/>
    </source>
</evidence>
<evidence type="ECO:0000256" key="1">
    <source>
        <dbReference type="ARBA" id="ARBA00022690"/>
    </source>
</evidence>
<dbReference type="InterPro" id="IPR042185">
    <property type="entry name" value="Serpin_sf_2"/>
</dbReference>
<dbReference type="GO" id="GO:0005615">
    <property type="term" value="C:extracellular space"/>
    <property type="evidence" value="ECO:0007669"/>
    <property type="project" value="InterPro"/>
</dbReference>
<dbReference type="Gene3D" id="3.30.497.10">
    <property type="entry name" value="Antithrombin, subunit I, domain 2"/>
    <property type="match status" value="1"/>
</dbReference>
<protein>
    <submittedName>
        <fullName evidence="6">Putative salivary serpin</fullName>
    </submittedName>
</protein>
<dbReference type="InterPro" id="IPR023795">
    <property type="entry name" value="Serpin_CS"/>
</dbReference>
<reference evidence="6" key="1">
    <citation type="journal article" date="2014" name="Insect Biochem. Mol. Biol.">
        <title>An insight into the sialome of the frog biting fly, Corethrella appendiculata.</title>
        <authorList>
            <person name="Ribeiro J.M.C."/>
            <person name="Chagas A.C."/>
            <person name="Pham V.M."/>
            <person name="Lounibos L.P."/>
            <person name="Calvo E."/>
        </authorList>
    </citation>
    <scope>NUCLEOTIDE SEQUENCE</scope>
    <source>
        <tissue evidence="6">Salivary glands</tissue>
    </source>
</reference>
<name>U5EYE5_9DIPT</name>
<evidence type="ECO:0000259" key="5">
    <source>
        <dbReference type="SMART" id="SM00093"/>
    </source>
</evidence>
<dbReference type="Gene3D" id="2.30.39.10">
    <property type="entry name" value="Alpha-1-antitrypsin, domain 1"/>
    <property type="match status" value="1"/>
</dbReference>
<keyword evidence="2" id="KW-0722">Serine protease inhibitor</keyword>
<dbReference type="SMART" id="SM00093">
    <property type="entry name" value="SERPIN"/>
    <property type="match status" value="1"/>
</dbReference>
<feature type="signal peptide" evidence="4">
    <location>
        <begin position="1"/>
        <end position="23"/>
    </location>
</feature>
<organism evidence="6">
    <name type="scientific">Corethrella appendiculata</name>
    <dbReference type="NCBI Taxonomy" id="1370023"/>
    <lineage>
        <taxon>Eukaryota</taxon>
        <taxon>Metazoa</taxon>
        <taxon>Ecdysozoa</taxon>
        <taxon>Arthropoda</taxon>
        <taxon>Hexapoda</taxon>
        <taxon>Insecta</taxon>
        <taxon>Pterygota</taxon>
        <taxon>Neoptera</taxon>
        <taxon>Endopterygota</taxon>
        <taxon>Diptera</taxon>
        <taxon>Nematocera</taxon>
        <taxon>Culicoidea</taxon>
        <taxon>Chaoboridae</taxon>
        <taxon>Corethrella</taxon>
    </lineage>
</organism>
<dbReference type="SUPFAM" id="SSF56574">
    <property type="entry name" value="Serpins"/>
    <property type="match status" value="1"/>
</dbReference>
<accession>U5EYE5</accession>
<evidence type="ECO:0000256" key="3">
    <source>
        <dbReference type="RuleBase" id="RU000411"/>
    </source>
</evidence>
<dbReference type="Pfam" id="PF00079">
    <property type="entry name" value="Serpin"/>
    <property type="match status" value="1"/>
</dbReference>
<dbReference type="PROSITE" id="PS00284">
    <property type="entry name" value="SERPIN"/>
    <property type="match status" value="1"/>
</dbReference>
<dbReference type="InterPro" id="IPR023796">
    <property type="entry name" value="Serpin_dom"/>
</dbReference>
<dbReference type="GO" id="GO:0004867">
    <property type="term" value="F:serine-type endopeptidase inhibitor activity"/>
    <property type="evidence" value="ECO:0007669"/>
    <property type="project" value="UniProtKB-KW"/>
</dbReference>
<keyword evidence="1" id="KW-0646">Protease inhibitor</keyword>
<keyword evidence="4" id="KW-0732">Signal</keyword>
<dbReference type="AlphaFoldDB" id="U5EYE5"/>
<dbReference type="InterPro" id="IPR042178">
    <property type="entry name" value="Serpin_sf_1"/>
</dbReference>